<evidence type="ECO:0000313" key="2">
    <source>
        <dbReference type="Proteomes" id="UP001369082"/>
    </source>
</evidence>
<sequence length="152" mass="17864">MNNFNNVHDFLKENQKLHSRIAEFYHSLSLEAENQRTKLLLGILIKHELELLDFVSNYFDKAPDKTQQAFIQFDPEQNLDALFSTDFDRKQVTSEQVEVLADRFNQYLSDVYQGIAKSNESQEVKVVFDNLHQHAEQKKKQLSIDINEMDDI</sequence>
<gene>
    <name evidence="1" type="ORF">V6256_14360</name>
</gene>
<dbReference type="EMBL" id="JBAKAZ010000089">
    <property type="protein sequence ID" value="MEL0630789.1"/>
    <property type="molecule type" value="Genomic_DNA"/>
</dbReference>
<dbReference type="RefSeq" id="WP_341598937.1">
    <property type="nucleotide sequence ID" value="NZ_JBAKAZ010000089.1"/>
</dbReference>
<protein>
    <submittedName>
        <fullName evidence="1">Uncharacterized protein</fullName>
    </submittedName>
</protein>
<organism evidence="1 2">
    <name type="scientific">Psychromonas aquatilis</name>
    <dbReference type="NCBI Taxonomy" id="2005072"/>
    <lineage>
        <taxon>Bacteria</taxon>
        <taxon>Pseudomonadati</taxon>
        <taxon>Pseudomonadota</taxon>
        <taxon>Gammaproteobacteria</taxon>
        <taxon>Alteromonadales</taxon>
        <taxon>Psychromonadaceae</taxon>
        <taxon>Psychromonas</taxon>
    </lineage>
</organism>
<proteinExistence type="predicted"/>
<reference evidence="1 2" key="1">
    <citation type="submission" date="2024-02" db="EMBL/GenBank/DDBJ databases">
        <title>Bacteria isolated from the canopy kelp, Nereocystis luetkeana.</title>
        <authorList>
            <person name="Pfister C.A."/>
            <person name="Younker I.T."/>
            <person name="Light S.H."/>
        </authorList>
    </citation>
    <scope>NUCLEOTIDE SEQUENCE [LARGE SCALE GENOMIC DNA]</scope>
    <source>
        <strain evidence="1 2">TI.1.05</strain>
    </source>
</reference>
<keyword evidence="2" id="KW-1185">Reference proteome</keyword>
<evidence type="ECO:0000313" key="1">
    <source>
        <dbReference type="EMBL" id="MEL0630789.1"/>
    </source>
</evidence>
<dbReference type="Proteomes" id="UP001369082">
    <property type="component" value="Unassembled WGS sequence"/>
</dbReference>
<comment type="caution">
    <text evidence="1">The sequence shown here is derived from an EMBL/GenBank/DDBJ whole genome shotgun (WGS) entry which is preliminary data.</text>
</comment>
<name>A0ABU9GTY3_9GAMM</name>
<accession>A0ABU9GTY3</accession>